<gene>
    <name evidence="1" type="ORF">C8D94_101819</name>
</gene>
<dbReference type="Proteomes" id="UP000255317">
    <property type="component" value="Unassembled WGS sequence"/>
</dbReference>
<keyword evidence="2" id="KW-1185">Reference proteome</keyword>
<name>A0A370QLQ1_9FLAO</name>
<dbReference type="EMBL" id="QRAO01000001">
    <property type="protein sequence ID" value="RDK88940.1"/>
    <property type="molecule type" value="Genomic_DNA"/>
</dbReference>
<dbReference type="OrthoDB" id="1439895at2"/>
<reference evidence="1 2" key="1">
    <citation type="submission" date="2018-07" db="EMBL/GenBank/DDBJ databases">
        <title>Genomic Encyclopedia of Type Strains, Phase IV (KMG-IV): sequencing the most valuable type-strain genomes for metagenomic binning, comparative biology and taxonomic classification.</title>
        <authorList>
            <person name="Goeker M."/>
        </authorList>
    </citation>
    <scope>NUCLEOTIDE SEQUENCE [LARGE SCALE GENOMIC DNA]</scope>
    <source>
        <strain evidence="1 2">DSM 101478</strain>
    </source>
</reference>
<dbReference type="RefSeq" id="WP_115122600.1">
    <property type="nucleotide sequence ID" value="NZ_QRAO01000001.1"/>
</dbReference>
<accession>A0A370QLQ1</accession>
<comment type="caution">
    <text evidence="1">The sequence shown here is derived from an EMBL/GenBank/DDBJ whole genome shotgun (WGS) entry which is preliminary data.</text>
</comment>
<proteinExistence type="predicted"/>
<organism evidence="1 2">
    <name type="scientific">Marinirhabdus gelatinilytica</name>
    <dbReference type="NCBI Taxonomy" id="1703343"/>
    <lineage>
        <taxon>Bacteria</taxon>
        <taxon>Pseudomonadati</taxon>
        <taxon>Bacteroidota</taxon>
        <taxon>Flavobacteriia</taxon>
        <taxon>Flavobacteriales</taxon>
        <taxon>Flavobacteriaceae</taxon>
    </lineage>
</organism>
<dbReference type="AlphaFoldDB" id="A0A370QLQ1"/>
<evidence type="ECO:0000313" key="1">
    <source>
        <dbReference type="EMBL" id="RDK88940.1"/>
    </source>
</evidence>
<protein>
    <submittedName>
        <fullName evidence="1">Uncharacterized protein</fullName>
    </submittedName>
</protein>
<evidence type="ECO:0000313" key="2">
    <source>
        <dbReference type="Proteomes" id="UP000255317"/>
    </source>
</evidence>
<sequence length="105" mass="11936">MAKFIVIDASGLNALFSGNDISFVKPNCKKKNSPKQTNKTIEFSQVDISTSQVVMLNGICTSQFQFEFFSWETNISRPTAIFNEHFFSVLSYRYLDNDSPPPRLV</sequence>